<dbReference type="Proteomes" id="UP000556026">
    <property type="component" value="Unassembled WGS sequence"/>
</dbReference>
<gene>
    <name evidence="1" type="primary">slyX</name>
    <name evidence="1" type="ORF">GMST_27440</name>
</gene>
<accession>A0A6V8MLA1</accession>
<sequence length="67" mass="7864">MEQRLTDMEMLIMHQGHVIEQLNEVVTAQQNSIDRLMLDVKIIKDHLRGMQASELRPLSEEEPPPHY</sequence>
<organism evidence="1 2">
    <name type="scientific">Geomonas silvestris</name>
    <dbReference type="NCBI Taxonomy" id="2740184"/>
    <lineage>
        <taxon>Bacteria</taxon>
        <taxon>Pseudomonadati</taxon>
        <taxon>Thermodesulfobacteriota</taxon>
        <taxon>Desulfuromonadia</taxon>
        <taxon>Geobacterales</taxon>
        <taxon>Geobacteraceae</taxon>
        <taxon>Geomonas</taxon>
    </lineage>
</organism>
<protein>
    <recommendedName>
        <fullName evidence="3">Protein SlyX homolog</fullName>
    </recommendedName>
</protein>
<dbReference type="Pfam" id="PF04102">
    <property type="entry name" value="SlyX"/>
    <property type="match status" value="1"/>
</dbReference>
<proteinExistence type="predicted"/>
<dbReference type="EMBL" id="BLXX01000008">
    <property type="protein sequence ID" value="GFO60419.1"/>
    <property type="molecule type" value="Genomic_DNA"/>
</dbReference>
<dbReference type="Gene3D" id="1.20.5.300">
    <property type="match status" value="1"/>
</dbReference>
<reference evidence="2" key="1">
    <citation type="submission" date="2020-06" db="EMBL/GenBank/DDBJ databases">
        <title>Draft genomic sequence of Geomonas sp. Red330.</title>
        <authorList>
            <person name="Itoh H."/>
            <person name="Zhenxing X."/>
            <person name="Ushijima N."/>
            <person name="Masuda Y."/>
            <person name="Shiratori Y."/>
            <person name="Senoo K."/>
        </authorList>
    </citation>
    <scope>NUCLEOTIDE SEQUENCE [LARGE SCALE GENOMIC DNA]</scope>
    <source>
        <strain evidence="2">Red330</strain>
    </source>
</reference>
<comment type="caution">
    <text evidence="1">The sequence shown here is derived from an EMBL/GenBank/DDBJ whole genome shotgun (WGS) entry which is preliminary data.</text>
</comment>
<evidence type="ECO:0008006" key="3">
    <source>
        <dbReference type="Google" id="ProtNLM"/>
    </source>
</evidence>
<name>A0A6V8MLA1_9BACT</name>
<dbReference type="PANTHER" id="PTHR36508">
    <property type="entry name" value="PROTEIN SLYX"/>
    <property type="match status" value="1"/>
</dbReference>
<dbReference type="PANTHER" id="PTHR36508:SF1">
    <property type="entry name" value="PROTEIN SLYX"/>
    <property type="match status" value="1"/>
</dbReference>
<dbReference type="AlphaFoldDB" id="A0A6V8MLA1"/>
<evidence type="ECO:0000313" key="1">
    <source>
        <dbReference type="EMBL" id="GFO60419.1"/>
    </source>
</evidence>
<evidence type="ECO:0000313" key="2">
    <source>
        <dbReference type="Proteomes" id="UP000556026"/>
    </source>
</evidence>
<keyword evidence="2" id="KW-1185">Reference proteome</keyword>
<dbReference type="InterPro" id="IPR007236">
    <property type="entry name" value="SlyX"/>
</dbReference>